<evidence type="ECO:0000313" key="4">
    <source>
        <dbReference type="EMBL" id="SEI24052.1"/>
    </source>
</evidence>
<dbReference type="Proteomes" id="UP000182272">
    <property type="component" value="Chromosome I"/>
</dbReference>
<accession>A0A1H6P8Q8</accession>
<feature type="domain" description="NAD-dependent epimerase/dehydratase" evidence="3">
    <location>
        <begin position="6"/>
        <end position="222"/>
    </location>
</feature>
<sequence>MSGLKVLVTGATGFVGRHLVAALLARGHSVRAVARDARKAQALPWIDQVEFVAADVHAEDLDVGALSAGIDVLAHLAWPGLPNYQALFHFEHNLFADYRFIKQMVEAGVSQVLVTGTCFEYGMQSGPLGETAPPQPGNPYGLAKNTLRLFLETLRQQLPFNLQWARLFYLYGEGQNPNSLLASLDRAIDAGAERFDMSAGEQLRDYLPIEVAAGYLARLLEQRGFSGVVNCASGRPIAVRTLVEQRLRERGASIALNLGHYGYPSHEPMAFWGVADRLQQLLGGEHGV</sequence>
<dbReference type="InterPro" id="IPR001509">
    <property type="entry name" value="Epimerase_deHydtase"/>
</dbReference>
<organism evidence="4 5">
    <name type="scientific">Pseudomonas asplenii</name>
    <dbReference type="NCBI Taxonomy" id="53407"/>
    <lineage>
        <taxon>Bacteria</taxon>
        <taxon>Pseudomonadati</taxon>
        <taxon>Pseudomonadota</taxon>
        <taxon>Gammaproteobacteria</taxon>
        <taxon>Pseudomonadales</taxon>
        <taxon>Pseudomonadaceae</taxon>
        <taxon>Pseudomonas</taxon>
    </lineage>
</organism>
<dbReference type="SUPFAM" id="SSF51735">
    <property type="entry name" value="NAD(P)-binding Rossmann-fold domains"/>
    <property type="match status" value="1"/>
</dbReference>
<comment type="pathway">
    <text evidence="1">Bacterial outer membrane biogenesis; LPS O-antigen biosynthesis.</text>
</comment>
<dbReference type="Gene3D" id="3.40.50.720">
    <property type="entry name" value="NAD(P)-binding Rossmann-like Domain"/>
    <property type="match status" value="1"/>
</dbReference>
<reference evidence="4 5" key="1">
    <citation type="submission" date="2016-10" db="EMBL/GenBank/DDBJ databases">
        <authorList>
            <person name="de Groot N.N."/>
        </authorList>
    </citation>
    <scope>NUCLEOTIDE SEQUENCE [LARGE SCALE GENOMIC DNA]</scope>
    <source>
        <strain evidence="4 5">LMG 2158</strain>
    </source>
</reference>
<evidence type="ECO:0000259" key="3">
    <source>
        <dbReference type="Pfam" id="PF01370"/>
    </source>
</evidence>
<dbReference type="AlphaFoldDB" id="A0A1H6P8Q8"/>
<evidence type="ECO:0000313" key="5">
    <source>
        <dbReference type="Proteomes" id="UP000182272"/>
    </source>
</evidence>
<evidence type="ECO:0000256" key="2">
    <source>
        <dbReference type="ARBA" id="ARBA00007637"/>
    </source>
</evidence>
<dbReference type="PANTHER" id="PTHR43000">
    <property type="entry name" value="DTDP-D-GLUCOSE 4,6-DEHYDRATASE-RELATED"/>
    <property type="match status" value="1"/>
</dbReference>
<protein>
    <submittedName>
        <fullName evidence="4">dTDP-6-deoxy-L-talose 4-dehydrogenase (NAD+)</fullName>
    </submittedName>
</protein>
<gene>
    <name evidence="4" type="ORF">SAMN05216581_5378</name>
</gene>
<dbReference type="Gene3D" id="3.90.25.10">
    <property type="entry name" value="UDP-galactose 4-epimerase, domain 1"/>
    <property type="match status" value="1"/>
</dbReference>
<proteinExistence type="inferred from homology"/>
<name>A0A1H6P8Q8_9PSED</name>
<comment type="similarity">
    <text evidence="2">Belongs to the NAD(P)-dependent epimerase/dehydratase family.</text>
</comment>
<dbReference type="InterPro" id="IPR036291">
    <property type="entry name" value="NAD(P)-bd_dom_sf"/>
</dbReference>
<dbReference type="Pfam" id="PF01370">
    <property type="entry name" value="Epimerase"/>
    <property type="match status" value="1"/>
</dbReference>
<dbReference type="EMBL" id="LT629972">
    <property type="protein sequence ID" value="SEI24052.1"/>
    <property type="molecule type" value="Genomic_DNA"/>
</dbReference>
<evidence type="ECO:0000256" key="1">
    <source>
        <dbReference type="ARBA" id="ARBA00005125"/>
    </source>
</evidence>